<organism evidence="1 2">
    <name type="scientific">Phytophthora fragariae</name>
    <dbReference type="NCBI Taxonomy" id="53985"/>
    <lineage>
        <taxon>Eukaryota</taxon>
        <taxon>Sar</taxon>
        <taxon>Stramenopiles</taxon>
        <taxon>Oomycota</taxon>
        <taxon>Peronosporomycetes</taxon>
        <taxon>Peronosporales</taxon>
        <taxon>Peronosporaceae</taxon>
        <taxon>Phytophthora</taxon>
    </lineage>
</organism>
<evidence type="ECO:0000313" key="1">
    <source>
        <dbReference type="EMBL" id="KAE9015159.1"/>
    </source>
</evidence>
<reference evidence="1 2" key="1">
    <citation type="submission" date="2018-09" db="EMBL/GenBank/DDBJ databases">
        <title>Genomic investigation of the strawberry pathogen Phytophthora fragariae indicates pathogenicity is determined by transcriptional variation in three key races.</title>
        <authorList>
            <person name="Adams T.M."/>
            <person name="Armitage A.D."/>
            <person name="Sobczyk M.K."/>
            <person name="Bates H.J."/>
            <person name="Dunwell J.M."/>
            <person name="Nellist C.F."/>
            <person name="Harrison R.J."/>
        </authorList>
    </citation>
    <scope>NUCLEOTIDE SEQUENCE [LARGE SCALE GENOMIC DNA]</scope>
    <source>
        <strain evidence="1 2">SCRP245</strain>
    </source>
</reference>
<gene>
    <name evidence="1" type="ORF">PF011_g7741</name>
</gene>
<proteinExistence type="predicted"/>
<dbReference type="Proteomes" id="UP000460718">
    <property type="component" value="Unassembled WGS sequence"/>
</dbReference>
<accession>A0A6A3L846</accession>
<protein>
    <submittedName>
        <fullName evidence="1">Uncharacterized protein</fullName>
    </submittedName>
</protein>
<sequence>MHGSGSAGQRVSFGLLVARCFPDIQTGNERTGGHGAAWPVTATWARDWRVTYDTLSAIVPIAFVYRTSLLRRRRGQAQSASGSCAVTTAHLFQAPNVIRSPVAVLARFYLAPAHLYQPRKSFKAPQRSYFTNFLLLLNFFRVSVSFSVKWRQPNAGFGL</sequence>
<comment type="caution">
    <text evidence="1">The sequence shown here is derived from an EMBL/GenBank/DDBJ whole genome shotgun (WGS) entry which is preliminary data.</text>
</comment>
<name>A0A6A3L846_9STRA</name>
<evidence type="ECO:0000313" key="2">
    <source>
        <dbReference type="Proteomes" id="UP000460718"/>
    </source>
</evidence>
<dbReference type="EMBL" id="QXFW01000350">
    <property type="protein sequence ID" value="KAE9015159.1"/>
    <property type="molecule type" value="Genomic_DNA"/>
</dbReference>
<dbReference type="AlphaFoldDB" id="A0A6A3L846"/>